<evidence type="ECO:0000313" key="4">
    <source>
        <dbReference type="EMBL" id="JAT74952.1"/>
    </source>
</evidence>
<gene>
    <name evidence="4" type="ORF">g.29658</name>
</gene>
<dbReference type="PANTHER" id="PTHR15377:SF3">
    <property type="entry name" value="WW DOMAIN-CONTAINING PROTEIN"/>
    <property type="match status" value="1"/>
</dbReference>
<accession>A0A1D2A6W5</accession>
<evidence type="ECO:0000256" key="2">
    <source>
        <dbReference type="SAM" id="MobiDB-lite"/>
    </source>
</evidence>
<dbReference type="Pfam" id="PF00397">
    <property type="entry name" value="WW"/>
    <property type="match status" value="1"/>
</dbReference>
<evidence type="ECO:0000256" key="1">
    <source>
        <dbReference type="ARBA" id="ARBA00022737"/>
    </source>
</evidence>
<dbReference type="PANTHER" id="PTHR15377">
    <property type="entry name" value="TRANSCRIPTION ELONGATION REGULATOR 1"/>
    <property type="match status" value="1"/>
</dbReference>
<organism evidence="4">
    <name type="scientific">Auxenochlorella protothecoides</name>
    <name type="common">Green microalga</name>
    <name type="synonym">Chlorella protothecoides</name>
    <dbReference type="NCBI Taxonomy" id="3075"/>
    <lineage>
        <taxon>Eukaryota</taxon>
        <taxon>Viridiplantae</taxon>
        <taxon>Chlorophyta</taxon>
        <taxon>core chlorophytes</taxon>
        <taxon>Trebouxiophyceae</taxon>
        <taxon>Chlorellales</taxon>
        <taxon>Chlorellaceae</taxon>
        <taxon>Auxenochlorella</taxon>
    </lineage>
</organism>
<feature type="region of interest" description="Disordered" evidence="2">
    <location>
        <begin position="86"/>
        <end position="108"/>
    </location>
</feature>
<sequence length="108" mass="10560">MAGRGRAAVLPAWMKGNAAPGAPGASVAVSRPTPAAAPSLAQAAPRAAVPSAAPSGPGSAWTEHTAPDGRKYYYNAGTKQSVWTKPVELQTPEERAAAGAAAAAAAAA</sequence>
<feature type="compositionally biased region" description="Low complexity" evidence="2">
    <location>
        <begin position="19"/>
        <end position="60"/>
    </location>
</feature>
<dbReference type="EMBL" id="GDKF01003670">
    <property type="protein sequence ID" value="JAT74952.1"/>
    <property type="molecule type" value="Transcribed_RNA"/>
</dbReference>
<feature type="region of interest" description="Disordered" evidence="2">
    <location>
        <begin position="19"/>
        <end position="71"/>
    </location>
</feature>
<keyword evidence="1" id="KW-0677">Repeat</keyword>
<feature type="non-terminal residue" evidence="4">
    <location>
        <position position="108"/>
    </location>
</feature>
<dbReference type="GO" id="GO:0070063">
    <property type="term" value="F:RNA polymerase binding"/>
    <property type="evidence" value="ECO:0007669"/>
    <property type="project" value="InterPro"/>
</dbReference>
<dbReference type="InterPro" id="IPR036020">
    <property type="entry name" value="WW_dom_sf"/>
</dbReference>
<dbReference type="PROSITE" id="PS50020">
    <property type="entry name" value="WW_DOMAIN_2"/>
    <property type="match status" value="1"/>
</dbReference>
<name>A0A1D2A6W5_AUXPR</name>
<evidence type="ECO:0000259" key="3">
    <source>
        <dbReference type="PROSITE" id="PS50020"/>
    </source>
</evidence>
<dbReference type="CDD" id="cd00201">
    <property type="entry name" value="WW"/>
    <property type="match status" value="1"/>
</dbReference>
<dbReference type="InterPro" id="IPR001202">
    <property type="entry name" value="WW_dom"/>
</dbReference>
<dbReference type="InterPro" id="IPR045148">
    <property type="entry name" value="TCRG1-like"/>
</dbReference>
<dbReference type="AlphaFoldDB" id="A0A1D2A6W5"/>
<dbReference type="SUPFAM" id="SSF51045">
    <property type="entry name" value="WW domain"/>
    <property type="match status" value="1"/>
</dbReference>
<proteinExistence type="predicted"/>
<dbReference type="Gene3D" id="2.20.70.10">
    <property type="match status" value="1"/>
</dbReference>
<feature type="domain" description="WW" evidence="3">
    <location>
        <begin position="55"/>
        <end position="88"/>
    </location>
</feature>
<dbReference type="SMART" id="SM00456">
    <property type="entry name" value="WW"/>
    <property type="match status" value="1"/>
</dbReference>
<reference evidence="4" key="1">
    <citation type="submission" date="2015-08" db="EMBL/GenBank/DDBJ databases">
        <authorList>
            <person name="Babu N.S."/>
            <person name="Beckwith C.J."/>
            <person name="Beseler K.G."/>
            <person name="Brison A."/>
            <person name="Carone J.V."/>
            <person name="Caskin T.P."/>
            <person name="Diamond M."/>
            <person name="Durham M.E."/>
            <person name="Foxe J.M."/>
            <person name="Go M."/>
            <person name="Henderson B.A."/>
            <person name="Jones I.B."/>
            <person name="McGettigan J.A."/>
            <person name="Micheletti S.J."/>
            <person name="Nasrallah M.E."/>
            <person name="Ortiz D."/>
            <person name="Piller C.R."/>
            <person name="Privatt S.R."/>
            <person name="Schneider S.L."/>
            <person name="Sharp S."/>
            <person name="Smith T.C."/>
            <person name="Stanton J.D."/>
            <person name="Ullery H.E."/>
            <person name="Wilson R.J."/>
            <person name="Serrano M.G."/>
            <person name="Buck G."/>
            <person name="Lee V."/>
            <person name="Wang Y."/>
            <person name="Carvalho R."/>
            <person name="Voegtly L."/>
            <person name="Shi R."/>
            <person name="Duckworth R."/>
            <person name="Johnson A."/>
            <person name="Loviza R."/>
            <person name="Walstead R."/>
            <person name="Shah Z."/>
            <person name="Kiflezghi M."/>
            <person name="Wade K."/>
            <person name="Ball S.L."/>
            <person name="Bradley K.W."/>
            <person name="Asai D.J."/>
            <person name="Bowman C.A."/>
            <person name="Russell D.A."/>
            <person name="Pope W.H."/>
            <person name="Jacobs-Sera D."/>
            <person name="Hendrix R.W."/>
            <person name="Hatfull G.F."/>
        </authorList>
    </citation>
    <scope>NUCLEOTIDE SEQUENCE</scope>
</reference>
<feature type="compositionally biased region" description="Low complexity" evidence="2">
    <location>
        <begin position="97"/>
        <end position="108"/>
    </location>
</feature>
<dbReference type="GO" id="GO:0003712">
    <property type="term" value="F:transcription coregulator activity"/>
    <property type="evidence" value="ECO:0007669"/>
    <property type="project" value="TreeGrafter"/>
</dbReference>
<dbReference type="GO" id="GO:0005634">
    <property type="term" value="C:nucleus"/>
    <property type="evidence" value="ECO:0007669"/>
    <property type="project" value="TreeGrafter"/>
</dbReference>
<protein>
    <recommendedName>
        <fullName evidence="3">WW domain-containing protein</fullName>
    </recommendedName>
</protein>